<comment type="caution">
    <text evidence="8">The sequence shown here is derived from an EMBL/GenBank/DDBJ whole genome shotgun (WGS) entry which is preliminary data.</text>
</comment>
<dbReference type="Pfam" id="PF04932">
    <property type="entry name" value="Wzy_C"/>
    <property type="match status" value="1"/>
</dbReference>
<feature type="transmembrane region" description="Helical" evidence="6">
    <location>
        <begin position="673"/>
        <end position="700"/>
    </location>
</feature>
<evidence type="ECO:0000256" key="1">
    <source>
        <dbReference type="ARBA" id="ARBA00004141"/>
    </source>
</evidence>
<feature type="domain" description="O-antigen ligase-related" evidence="7">
    <location>
        <begin position="270"/>
        <end position="413"/>
    </location>
</feature>
<sequence>MTQLQDRPVDEGTAAPPEAEPPRTPWALGARSAALPLAVAALALGAAALTGQPLAALVVAAAVVLVPFLVRRPRLVLVLLVVVQVGNLSAAADRYGVPDTYFALVALGAVCVLRECWHSRRLPAWSSVLLFGAIYVALRFASVRVALDVDAASGTMVDLAGDLVLIALLLALCHRWRGELSMAASAVVTATVLCVLELLRQFVVGNEVTFFGILRPATIQDVGLIFPRHTGPLEDFNFWGRVLVLILPFALSLFADRSFGRRRWLWMGSTVVLFGGIYLTGSRGTLLAAGFVVVVWLALAGARYRRLLIWLPFILAGILLIPGIGTRLASIGDVATTSSGAADESLTGRLGALRAGLSMITDHPLTGVGAGNFIPAFPAVARANGIDSLVLAPHNMYLQIAAESGIPALLAWLAFFGAAVLAAVRARYLLGGVRTPSGILPPEAMLATAAIASLGGWAVAGIVLHADNLRILAIPIVIAASLDMAARRSVAPRLGGARSWQPGMLWELAVREREPRRQWHWVLPAAVGVVVAVAVGLSPLVVIHRWSTTATVEIVADPSHGPLDDYAVEVLNRAPLSATYLAVLSDPATVRAAGDAAGLPPDEVRTAAVTAATTDDPQQLTVTVNAATPEVSRALADGAVPAATDHFATMRPLYVLVPRGADEPVETTTFRPLGLGIALIAATLAVPITATLAAAARARFGDQLARRTRRSRRSAVEEMTENDDGASTRMPTR</sequence>
<dbReference type="InterPro" id="IPR051533">
    <property type="entry name" value="WaaL-like"/>
</dbReference>
<evidence type="ECO:0000256" key="2">
    <source>
        <dbReference type="ARBA" id="ARBA00022692"/>
    </source>
</evidence>
<feature type="transmembrane region" description="Helical" evidence="6">
    <location>
        <begin position="75"/>
        <end position="95"/>
    </location>
</feature>
<evidence type="ECO:0000256" key="6">
    <source>
        <dbReference type="SAM" id="Phobius"/>
    </source>
</evidence>
<evidence type="ECO:0000256" key="4">
    <source>
        <dbReference type="ARBA" id="ARBA00023136"/>
    </source>
</evidence>
<feature type="transmembrane region" description="Helical" evidence="6">
    <location>
        <begin position="153"/>
        <end position="173"/>
    </location>
</feature>
<feature type="transmembrane region" description="Helical" evidence="6">
    <location>
        <begin position="286"/>
        <end position="302"/>
    </location>
</feature>
<feature type="transmembrane region" description="Helical" evidence="6">
    <location>
        <begin position="101"/>
        <end position="117"/>
    </location>
</feature>
<evidence type="ECO:0000313" key="8">
    <source>
        <dbReference type="EMBL" id="MEJ2888007.1"/>
    </source>
</evidence>
<dbReference type="RefSeq" id="WP_337714498.1">
    <property type="nucleotide sequence ID" value="NZ_JBBEGL010000004.1"/>
</dbReference>
<keyword evidence="3 6" id="KW-1133">Transmembrane helix</keyword>
<feature type="transmembrane region" description="Helical" evidence="6">
    <location>
        <begin position="264"/>
        <end position="280"/>
    </location>
</feature>
<dbReference type="Proteomes" id="UP001370100">
    <property type="component" value="Unassembled WGS sequence"/>
</dbReference>
<keyword evidence="9" id="KW-1185">Reference proteome</keyword>
<accession>A0ABU8N7U8</accession>
<keyword evidence="8" id="KW-0436">Ligase</keyword>
<dbReference type="InterPro" id="IPR007016">
    <property type="entry name" value="O-antigen_ligase-rel_domated"/>
</dbReference>
<gene>
    <name evidence="8" type="ORF">WCD41_16215</name>
</gene>
<feature type="transmembrane region" description="Helical" evidence="6">
    <location>
        <begin position="444"/>
        <end position="463"/>
    </location>
</feature>
<evidence type="ECO:0000256" key="3">
    <source>
        <dbReference type="ARBA" id="ARBA00022989"/>
    </source>
</evidence>
<feature type="transmembrane region" description="Helical" evidence="6">
    <location>
        <begin position="521"/>
        <end position="543"/>
    </location>
</feature>
<dbReference type="EMBL" id="JBBEGL010000004">
    <property type="protein sequence ID" value="MEJ2888007.1"/>
    <property type="molecule type" value="Genomic_DNA"/>
</dbReference>
<evidence type="ECO:0000259" key="7">
    <source>
        <dbReference type="Pfam" id="PF04932"/>
    </source>
</evidence>
<feature type="transmembrane region" description="Helical" evidence="6">
    <location>
        <begin position="405"/>
        <end position="424"/>
    </location>
</feature>
<feature type="transmembrane region" description="Helical" evidence="6">
    <location>
        <begin position="124"/>
        <end position="147"/>
    </location>
</feature>
<evidence type="ECO:0000313" key="9">
    <source>
        <dbReference type="Proteomes" id="UP001370100"/>
    </source>
</evidence>
<feature type="transmembrane region" description="Helical" evidence="6">
    <location>
        <begin position="307"/>
        <end position="325"/>
    </location>
</feature>
<feature type="transmembrane region" description="Helical" evidence="6">
    <location>
        <begin position="180"/>
        <end position="199"/>
    </location>
</feature>
<proteinExistence type="predicted"/>
<dbReference type="PANTHER" id="PTHR37422:SF13">
    <property type="entry name" value="LIPOPOLYSACCHARIDE BIOSYNTHESIS PROTEIN PA4999-RELATED"/>
    <property type="match status" value="1"/>
</dbReference>
<dbReference type="GO" id="GO:0016874">
    <property type="term" value="F:ligase activity"/>
    <property type="evidence" value="ECO:0007669"/>
    <property type="project" value="UniProtKB-KW"/>
</dbReference>
<feature type="region of interest" description="Disordered" evidence="5">
    <location>
        <begin position="703"/>
        <end position="733"/>
    </location>
</feature>
<organism evidence="8 9">
    <name type="scientific">Actinomycetospora aeridis</name>
    <dbReference type="NCBI Taxonomy" id="3129231"/>
    <lineage>
        <taxon>Bacteria</taxon>
        <taxon>Bacillati</taxon>
        <taxon>Actinomycetota</taxon>
        <taxon>Actinomycetes</taxon>
        <taxon>Pseudonocardiales</taxon>
        <taxon>Pseudonocardiaceae</taxon>
        <taxon>Actinomycetospora</taxon>
    </lineage>
</organism>
<feature type="transmembrane region" description="Helical" evidence="6">
    <location>
        <begin position="35"/>
        <end position="68"/>
    </location>
</feature>
<comment type="subcellular location">
    <subcellularLocation>
        <location evidence="1">Membrane</location>
        <topology evidence="1">Multi-pass membrane protein</topology>
    </subcellularLocation>
</comment>
<protein>
    <submittedName>
        <fullName evidence="8">O-antigen ligase family protein</fullName>
    </submittedName>
</protein>
<dbReference type="PANTHER" id="PTHR37422">
    <property type="entry name" value="TEICHURONIC ACID BIOSYNTHESIS PROTEIN TUAE"/>
    <property type="match status" value="1"/>
</dbReference>
<name>A0ABU8N7U8_9PSEU</name>
<feature type="region of interest" description="Disordered" evidence="5">
    <location>
        <begin position="1"/>
        <end position="23"/>
    </location>
</feature>
<reference evidence="8 9" key="1">
    <citation type="submission" date="2024-03" db="EMBL/GenBank/DDBJ databases">
        <title>Actinomycetospora sp. OC33-EN06, a novel actinomycete isolated from wild orchid (Aerides multiflora).</title>
        <authorList>
            <person name="Suriyachadkun C."/>
        </authorList>
    </citation>
    <scope>NUCLEOTIDE SEQUENCE [LARGE SCALE GENOMIC DNA]</scope>
    <source>
        <strain evidence="8 9">OC33-EN06</strain>
    </source>
</reference>
<feature type="transmembrane region" description="Helical" evidence="6">
    <location>
        <begin position="238"/>
        <end position="255"/>
    </location>
</feature>
<keyword evidence="4 6" id="KW-0472">Membrane</keyword>
<keyword evidence="2 6" id="KW-0812">Transmembrane</keyword>
<evidence type="ECO:0000256" key="5">
    <source>
        <dbReference type="SAM" id="MobiDB-lite"/>
    </source>
</evidence>